<organism evidence="2 3">
    <name type="scientific">Leifsonia kafniensis</name>
    <dbReference type="NCBI Taxonomy" id="475957"/>
    <lineage>
        <taxon>Bacteria</taxon>
        <taxon>Bacillati</taxon>
        <taxon>Actinomycetota</taxon>
        <taxon>Actinomycetes</taxon>
        <taxon>Micrococcales</taxon>
        <taxon>Microbacteriaceae</taxon>
        <taxon>Leifsonia</taxon>
    </lineage>
</organism>
<dbReference type="Gene3D" id="2.40.30.10">
    <property type="entry name" value="Translation factors"/>
    <property type="match status" value="1"/>
</dbReference>
<dbReference type="InterPro" id="IPR013113">
    <property type="entry name" value="SIP_FAD-bd"/>
</dbReference>
<dbReference type="Pfam" id="PF08021">
    <property type="entry name" value="FAD_binding_9"/>
    <property type="match status" value="1"/>
</dbReference>
<dbReference type="InterPro" id="IPR039374">
    <property type="entry name" value="SIP_fam"/>
</dbReference>
<feature type="domain" description="FAD-binding FR-type" evidence="1">
    <location>
        <begin position="21"/>
        <end position="146"/>
    </location>
</feature>
<keyword evidence="3" id="KW-1185">Reference proteome</keyword>
<evidence type="ECO:0000313" key="2">
    <source>
        <dbReference type="EMBL" id="GAA3888560.1"/>
    </source>
</evidence>
<dbReference type="InterPro" id="IPR039261">
    <property type="entry name" value="FNR_nucleotide-bd"/>
</dbReference>
<dbReference type="InterPro" id="IPR017927">
    <property type="entry name" value="FAD-bd_FR_type"/>
</dbReference>
<dbReference type="RefSeq" id="WP_345068705.1">
    <property type="nucleotide sequence ID" value="NZ_BAABCN010000012.1"/>
</dbReference>
<evidence type="ECO:0000259" key="1">
    <source>
        <dbReference type="PROSITE" id="PS51384"/>
    </source>
</evidence>
<dbReference type="Gene3D" id="3.40.50.80">
    <property type="entry name" value="Nucleotide-binding domain of ferredoxin-NADP reductase (FNR) module"/>
    <property type="match status" value="1"/>
</dbReference>
<gene>
    <name evidence="2" type="ORF">GCM10022381_33060</name>
</gene>
<comment type="caution">
    <text evidence="2">The sequence shown here is derived from an EMBL/GenBank/DDBJ whole genome shotgun (WGS) entry which is preliminary data.</text>
</comment>
<proteinExistence type="predicted"/>
<name>A0ABP7KXT1_9MICO</name>
<dbReference type="SUPFAM" id="SSF63380">
    <property type="entry name" value="Riboflavin synthase domain-like"/>
    <property type="match status" value="1"/>
</dbReference>
<evidence type="ECO:0000313" key="3">
    <source>
        <dbReference type="Proteomes" id="UP001501803"/>
    </source>
</evidence>
<dbReference type="InterPro" id="IPR017938">
    <property type="entry name" value="Riboflavin_synthase-like_b-brl"/>
</dbReference>
<dbReference type="InterPro" id="IPR007037">
    <property type="entry name" value="SIP_rossman_dom"/>
</dbReference>
<protein>
    <submittedName>
        <fullName evidence="2">Siderophore-interacting protein</fullName>
    </submittedName>
</protein>
<dbReference type="PANTHER" id="PTHR30157:SF0">
    <property type="entry name" value="NADPH-DEPENDENT FERRIC-CHELATE REDUCTASE"/>
    <property type="match status" value="1"/>
</dbReference>
<dbReference type="PROSITE" id="PS51384">
    <property type="entry name" value="FAD_FR"/>
    <property type="match status" value="1"/>
</dbReference>
<sequence>MSAPVSESVVVNDAPAARPTRGRWLAEVLRTERLTPHMVRVVFGGAGLAEFAVGDSTDSYVKLHFAPQDAPYGVPYDADEVKRDLAPEWWPVMRTYTVRSWNAETGELAIDFVVHGDEGVAAPWALNAVAGDLIYLAGPGGAYAPKPTADWHLLVGDDSALPAIAAALESLAAGSRALAVIEVSSPADEQQIASAADVRIIWLHRDNPAGTPDIAATVQELEFLAGQVHAFVHGDAGFVRELRRYLRVEKSVPREFLSISGYWKRGLAEDGWRTAKQSWAQPVDDAEAQLDQ</sequence>
<dbReference type="PANTHER" id="PTHR30157">
    <property type="entry name" value="FERRIC REDUCTASE, NADPH-DEPENDENT"/>
    <property type="match status" value="1"/>
</dbReference>
<dbReference type="Pfam" id="PF04954">
    <property type="entry name" value="SIP"/>
    <property type="match status" value="1"/>
</dbReference>
<reference evidence="3" key="1">
    <citation type="journal article" date="2019" name="Int. J. Syst. Evol. Microbiol.">
        <title>The Global Catalogue of Microorganisms (GCM) 10K type strain sequencing project: providing services to taxonomists for standard genome sequencing and annotation.</title>
        <authorList>
            <consortium name="The Broad Institute Genomics Platform"/>
            <consortium name="The Broad Institute Genome Sequencing Center for Infectious Disease"/>
            <person name="Wu L."/>
            <person name="Ma J."/>
        </authorList>
    </citation>
    <scope>NUCLEOTIDE SEQUENCE [LARGE SCALE GENOMIC DNA]</scope>
    <source>
        <strain evidence="3">JCM 17021</strain>
    </source>
</reference>
<dbReference type="EMBL" id="BAABCN010000012">
    <property type="protein sequence ID" value="GAA3888560.1"/>
    <property type="molecule type" value="Genomic_DNA"/>
</dbReference>
<accession>A0ABP7KXT1</accession>
<dbReference type="Proteomes" id="UP001501803">
    <property type="component" value="Unassembled WGS sequence"/>
</dbReference>
<dbReference type="CDD" id="cd06193">
    <property type="entry name" value="siderophore_interacting"/>
    <property type="match status" value="1"/>
</dbReference>